<dbReference type="AlphaFoldDB" id="A0A4S4M695"/>
<sequence>MDGKWNNAPAALKESIRDFEGTLTAIHEFMQDAAQMKWYRRVLSKSAIESALTDYGLQLEEAWRSFQMTSLTEMQCAIGTQLQITTSSDSSIDEFGFHRYHRSSVTLGNIIHDVHGWFVDVYDAKKDDRQVILKRYDGSNANQVNRPVPSP</sequence>
<accession>A0A4S4M695</accession>
<protein>
    <submittedName>
        <fullName evidence="1">Uncharacterized protein</fullName>
    </submittedName>
</protein>
<dbReference type="OrthoDB" id="3268478at2759"/>
<reference evidence="1 2" key="1">
    <citation type="submission" date="2019-02" db="EMBL/GenBank/DDBJ databases">
        <title>Genome sequencing of the rare red list fungi Bondarzewia mesenterica.</title>
        <authorList>
            <person name="Buettner E."/>
            <person name="Kellner H."/>
        </authorList>
    </citation>
    <scope>NUCLEOTIDE SEQUENCE [LARGE SCALE GENOMIC DNA]</scope>
    <source>
        <strain evidence="1 2">DSM 108281</strain>
    </source>
</reference>
<evidence type="ECO:0000313" key="2">
    <source>
        <dbReference type="Proteomes" id="UP000310158"/>
    </source>
</evidence>
<dbReference type="GO" id="GO:0007166">
    <property type="term" value="P:cell surface receptor signaling pathway"/>
    <property type="evidence" value="ECO:0007669"/>
    <property type="project" value="InterPro"/>
</dbReference>
<name>A0A4S4M695_9AGAM</name>
<dbReference type="Proteomes" id="UP000310158">
    <property type="component" value="Unassembled WGS sequence"/>
</dbReference>
<dbReference type="InterPro" id="IPR059179">
    <property type="entry name" value="MLKL-like_MCAfunc"/>
</dbReference>
<comment type="caution">
    <text evidence="1">The sequence shown here is derived from an EMBL/GenBank/DDBJ whole genome shotgun (WGS) entry which is preliminary data.</text>
</comment>
<dbReference type="EMBL" id="SGPL01000078">
    <property type="protein sequence ID" value="THH18350.1"/>
    <property type="molecule type" value="Genomic_DNA"/>
</dbReference>
<dbReference type="InterPro" id="IPR036537">
    <property type="entry name" value="Adaptor_Cbl_N_dom_sf"/>
</dbReference>
<evidence type="ECO:0000313" key="1">
    <source>
        <dbReference type="EMBL" id="THH18350.1"/>
    </source>
</evidence>
<dbReference type="CDD" id="cd21037">
    <property type="entry name" value="MLKL_NTD"/>
    <property type="match status" value="1"/>
</dbReference>
<organism evidence="1 2">
    <name type="scientific">Bondarzewia mesenterica</name>
    <dbReference type="NCBI Taxonomy" id="1095465"/>
    <lineage>
        <taxon>Eukaryota</taxon>
        <taxon>Fungi</taxon>
        <taxon>Dikarya</taxon>
        <taxon>Basidiomycota</taxon>
        <taxon>Agaricomycotina</taxon>
        <taxon>Agaricomycetes</taxon>
        <taxon>Russulales</taxon>
        <taxon>Bondarzewiaceae</taxon>
        <taxon>Bondarzewia</taxon>
    </lineage>
</organism>
<proteinExistence type="predicted"/>
<keyword evidence="2" id="KW-1185">Reference proteome</keyword>
<dbReference type="Gene3D" id="1.20.930.20">
    <property type="entry name" value="Adaptor protein Cbl, N-terminal domain"/>
    <property type="match status" value="1"/>
</dbReference>
<gene>
    <name evidence="1" type="ORF">EW146_g2614</name>
</gene>